<dbReference type="EMBL" id="OZ034826">
    <property type="protein sequence ID" value="CAL1681292.1"/>
    <property type="molecule type" value="Genomic_DNA"/>
</dbReference>
<evidence type="ECO:0000313" key="2">
    <source>
        <dbReference type="EMBL" id="CAL1681292.1"/>
    </source>
</evidence>
<name>A0AAV2NLX1_9HYME</name>
<evidence type="ECO:0000259" key="1">
    <source>
        <dbReference type="Pfam" id="PF13843"/>
    </source>
</evidence>
<proteinExistence type="predicted"/>
<sequence length="153" mass="17741">MKIYSWQSISEVEEVELAQNVCYELTNKLFNEGRTLYADNFYMSYELALQFLNLKTYSVGELYDTIKKSIPKDVIDYPLKKGETVSLEDNNGIVSKGKMFSTKYAHYGTQFEFIYSSPLGHKIETGVEYNKRKCGIDRSDQMISYATTLRKDQ</sequence>
<dbReference type="InterPro" id="IPR029526">
    <property type="entry name" value="PGBD"/>
</dbReference>
<dbReference type="Proteomes" id="UP001497644">
    <property type="component" value="Chromosome 3"/>
</dbReference>
<gene>
    <name evidence="2" type="ORF">LPLAT_LOCUS7350</name>
</gene>
<reference evidence="2" key="1">
    <citation type="submission" date="2024-04" db="EMBL/GenBank/DDBJ databases">
        <authorList>
            <consortium name="Molecular Ecology Group"/>
        </authorList>
    </citation>
    <scope>NUCLEOTIDE SEQUENCE</scope>
</reference>
<evidence type="ECO:0000313" key="3">
    <source>
        <dbReference type="Proteomes" id="UP001497644"/>
    </source>
</evidence>
<organism evidence="2 3">
    <name type="scientific">Lasius platythorax</name>
    <dbReference type="NCBI Taxonomy" id="488582"/>
    <lineage>
        <taxon>Eukaryota</taxon>
        <taxon>Metazoa</taxon>
        <taxon>Ecdysozoa</taxon>
        <taxon>Arthropoda</taxon>
        <taxon>Hexapoda</taxon>
        <taxon>Insecta</taxon>
        <taxon>Pterygota</taxon>
        <taxon>Neoptera</taxon>
        <taxon>Endopterygota</taxon>
        <taxon>Hymenoptera</taxon>
        <taxon>Apocrita</taxon>
        <taxon>Aculeata</taxon>
        <taxon>Formicoidea</taxon>
        <taxon>Formicidae</taxon>
        <taxon>Formicinae</taxon>
        <taxon>Lasius</taxon>
        <taxon>Lasius</taxon>
    </lineage>
</organism>
<dbReference type="AlphaFoldDB" id="A0AAV2NLX1"/>
<keyword evidence="3" id="KW-1185">Reference proteome</keyword>
<accession>A0AAV2NLX1</accession>
<dbReference type="Pfam" id="PF13843">
    <property type="entry name" value="DDE_Tnp_1_7"/>
    <property type="match status" value="1"/>
</dbReference>
<protein>
    <recommendedName>
        <fullName evidence="1">PiggyBac transposable element-derived protein domain-containing protein</fullName>
    </recommendedName>
</protein>
<feature type="domain" description="PiggyBac transposable element-derived protein" evidence="1">
    <location>
        <begin position="14"/>
        <end position="147"/>
    </location>
</feature>